<dbReference type="PRINTS" id="PR01727">
    <property type="entry name" value="DNABINDINGHU"/>
</dbReference>
<dbReference type="InterPro" id="IPR010992">
    <property type="entry name" value="IHF-like_DNA-bd_dom_sf"/>
</dbReference>
<dbReference type="InterPro" id="IPR020816">
    <property type="entry name" value="Histone-like_DNA-bd_CS"/>
</dbReference>
<evidence type="ECO:0000256" key="1">
    <source>
        <dbReference type="ARBA" id="ARBA00010529"/>
    </source>
</evidence>
<dbReference type="PaxDb" id="289377-HL41_00695"/>
<gene>
    <name evidence="5" type="ORF">HL41_00695</name>
</gene>
<dbReference type="RefSeq" id="WP_038063200.1">
    <property type="nucleotide sequence ID" value="NZ_CP008796.1"/>
</dbReference>
<comment type="similarity">
    <text evidence="1 4">Belongs to the bacterial histone-like protein family.</text>
</comment>
<proteinExistence type="inferred from homology"/>
<accession>A0A075WR85</accession>
<dbReference type="OrthoDB" id="9804203at2"/>
<dbReference type="Proteomes" id="UP000028481">
    <property type="component" value="Chromosome"/>
</dbReference>
<dbReference type="eggNOG" id="COG0776">
    <property type="taxonomic scope" value="Bacteria"/>
</dbReference>
<dbReference type="STRING" id="289377.HL41_00695"/>
<dbReference type="PROSITE" id="PS00045">
    <property type="entry name" value="HISTONE_LIKE"/>
    <property type="match status" value="1"/>
</dbReference>
<dbReference type="EMBL" id="CP008796">
    <property type="protein sequence ID" value="AIH03465.1"/>
    <property type="molecule type" value="Genomic_DNA"/>
</dbReference>
<sequence>MNKADLVKRMAEIAEVPKSTAEKLLDAFMEAVEEAVSKGDKVVLVGFGTFQVLKRAEREGRNPRTGTPIKIPAKKVVKFKPGKKLEEAASKA</sequence>
<dbReference type="Gene3D" id="4.10.520.10">
    <property type="entry name" value="IHF-like DNA-binding proteins"/>
    <property type="match status" value="1"/>
</dbReference>
<keyword evidence="3 5" id="KW-0238">DNA-binding</keyword>
<evidence type="ECO:0000256" key="3">
    <source>
        <dbReference type="ARBA" id="ARBA00023125"/>
    </source>
</evidence>
<organism evidence="5 6">
    <name type="scientific">Thermodesulfobacterium commune DSM 2178</name>
    <dbReference type="NCBI Taxonomy" id="289377"/>
    <lineage>
        <taxon>Bacteria</taxon>
        <taxon>Pseudomonadati</taxon>
        <taxon>Thermodesulfobacteriota</taxon>
        <taxon>Thermodesulfobacteria</taxon>
        <taxon>Thermodesulfobacteriales</taxon>
        <taxon>Thermodesulfobacteriaceae</taxon>
        <taxon>Thermodesulfobacterium</taxon>
    </lineage>
</organism>
<name>A0A075WR85_9BACT</name>
<dbReference type="SUPFAM" id="SSF47729">
    <property type="entry name" value="IHF-like DNA-binding proteins"/>
    <property type="match status" value="1"/>
</dbReference>
<dbReference type="Pfam" id="PF00216">
    <property type="entry name" value="Bac_DNA_binding"/>
    <property type="match status" value="1"/>
</dbReference>
<dbReference type="GO" id="GO:0030527">
    <property type="term" value="F:structural constituent of chromatin"/>
    <property type="evidence" value="ECO:0007669"/>
    <property type="project" value="InterPro"/>
</dbReference>
<dbReference type="HOGENOM" id="CLU_105066_3_1_0"/>
<evidence type="ECO:0000313" key="6">
    <source>
        <dbReference type="Proteomes" id="UP000028481"/>
    </source>
</evidence>
<keyword evidence="6" id="KW-1185">Reference proteome</keyword>
<dbReference type="SMART" id="SM00411">
    <property type="entry name" value="BHL"/>
    <property type="match status" value="1"/>
</dbReference>
<dbReference type="CDD" id="cd13831">
    <property type="entry name" value="HU"/>
    <property type="match status" value="1"/>
</dbReference>
<dbReference type="KEGG" id="tcm:HL41_00695"/>
<reference evidence="5 6" key="1">
    <citation type="journal article" date="2015" name="Genome Announc.">
        <title>Genome Sequence of a Sulfate-Reducing Thermophilic Bacterium, Thermodesulfobacterium commune DSM 2178T (Phylum Thermodesulfobacteria).</title>
        <authorList>
            <person name="Bhatnagar S."/>
            <person name="Badger J.H."/>
            <person name="Madupu R."/>
            <person name="Khouri H.M."/>
            <person name="O'Connor E.M."/>
            <person name="Robb F.T."/>
            <person name="Ward N.L."/>
            <person name="Eisen J.A."/>
        </authorList>
    </citation>
    <scope>NUCLEOTIDE SEQUENCE [LARGE SCALE GENOMIC DNA]</scope>
    <source>
        <strain evidence="5 6">DSM 2178</strain>
    </source>
</reference>
<keyword evidence="2" id="KW-0226">DNA condensation</keyword>
<dbReference type="GO" id="GO:0030261">
    <property type="term" value="P:chromosome condensation"/>
    <property type="evidence" value="ECO:0007669"/>
    <property type="project" value="UniProtKB-KW"/>
</dbReference>
<evidence type="ECO:0000313" key="5">
    <source>
        <dbReference type="EMBL" id="AIH03465.1"/>
    </source>
</evidence>
<dbReference type="PANTHER" id="PTHR33175:SF3">
    <property type="entry name" value="DNA-BINDING PROTEIN HU-BETA"/>
    <property type="match status" value="1"/>
</dbReference>
<evidence type="ECO:0000256" key="2">
    <source>
        <dbReference type="ARBA" id="ARBA00023067"/>
    </source>
</evidence>
<dbReference type="PANTHER" id="PTHR33175">
    <property type="entry name" value="DNA-BINDING PROTEIN HU"/>
    <property type="match status" value="1"/>
</dbReference>
<dbReference type="InterPro" id="IPR000119">
    <property type="entry name" value="Hist_DNA-bd"/>
</dbReference>
<protein>
    <submittedName>
        <fullName evidence="5">DNA-binding protein</fullName>
    </submittedName>
</protein>
<dbReference type="GO" id="GO:0005829">
    <property type="term" value="C:cytosol"/>
    <property type="evidence" value="ECO:0007669"/>
    <property type="project" value="TreeGrafter"/>
</dbReference>
<evidence type="ECO:0000256" key="4">
    <source>
        <dbReference type="RuleBase" id="RU003939"/>
    </source>
</evidence>
<dbReference type="GO" id="GO:0003677">
    <property type="term" value="F:DNA binding"/>
    <property type="evidence" value="ECO:0007669"/>
    <property type="project" value="UniProtKB-KW"/>
</dbReference>
<dbReference type="AlphaFoldDB" id="A0A075WR85"/>